<name>A0A9P6QIN4_9FUNG</name>
<evidence type="ECO:0000256" key="6">
    <source>
        <dbReference type="ARBA" id="ARBA00022737"/>
    </source>
</evidence>
<dbReference type="OrthoDB" id="1678912at2759"/>
<dbReference type="CDD" id="cd16100">
    <property type="entry name" value="ARID"/>
    <property type="match status" value="1"/>
</dbReference>
<sequence>MMKQAAKNRAVQPALSNPKAIPLDMSTVQTSAPPETTPKGPPTRIFGLQDAPCYYPTPQEFMEPLKYIESIRHEAEQAGICKIIPPDGWKPSFSLDTEIFRFKTRIQRLNSMEGETRTNLNYLEQLYKFHRQQGTPVNKIPQLDKRPIDLFRLKKEVTARGGYHKVTATKKWAEIGRTLDYTRKQCTSMSNALKTAYLRIVLPFETYLEKQGLSGAMRRDEAVSNGGIKQEKREASMESQASSSSQSNTSHSNGSGGNSSTTTTTTTTATVTKASTKDTPHRETRKSKRIKKDPVVSYAESEPSSPSNSDRMSSEPSVKAEESNRGSTAEDVCEICHSDANLSKMLICDGCELGYHTYCLNPPLASVPKADWYCAKCLVAGEDFGFEEGDEYSLNSFQQKCNQFKKSWFEKLGYKDGVVPEDVVEREFWRLVENAYETAEVEYGADLHSTQHGSGFPSLERNPTDKYSSHPFNLTNMAVLPESLFCHIKTDISGMMVPWLYVGMCFSTFCWHNEDHYTYSINYMHWGEPKTWYGIPSSDALKFEETMKEAVPELFEQQPDLLFQLVTMLSPERLVANGVKVLAIDQRPGQFVVTFPQAYHAGFNHGFNFAEAVNFAPPDWCQFGLECAQRYKAYRKQPVFSHDELIITTATNDDSVSTAQWLQHEMADLRERELGVRESVQKQYPKLRVVVEEEDRPEEEVQCVYCNCYIYLSQITCSCTSKVACHDHIDELCKCDISEKALRLRFSDDQLGEMAQRVVDIATLPNAWAIKYRQFMAETRVPSLKTLRSYLAEAERIPYQMEEAIALKKFVEQANEWIESASKLMVRKHHQGRRVLERHQGAGRKRLEDLEALMKQAQAMNFDCPEIKQLQDSINTILEYRFEVRSLLQHPSPNLKECRSLLEAGLSMGLAMEELDQLEAIVSDMSWTDKASANSGNMEDYHQICDLVADARRCGVSTTNPLLSAAIEKQKAGAAWQQDVEHVTSNPPVQSEQLLALIERGKQMPVPKALLNKLETVVAKAAEWNKNSISMMQRADRPDYRERAPAVELKRLLKQSFPYSMSLQHQDELVEDMKKVDEWFAEAYSLFRLADGTVPTGIGLKELLDDLQVNVAACTAPERRRESQREVTITSEQHQQQSQLQQSHDQQQLQQHRQQDQDVAMNGDQESEQHDVSMTTQTSIDVPRLADDMNSKVSISSSSDSGVDIERDEQVYCICRSSEAGMMVECDECHEWYHGTCVRVSRREATVKTNYICPVCNLGLTIRRDNIRPKLEQAARVVQDGLALRFFTPEVLHLREIVAKVTQFRDQVQGFLNSKSMGASDIVAVKDYLRKIEGLEIDLEDLRLKLRDIVFKVSPTMSNPGVLLSTSPSAPPLDTIMTSCLCVANDGSKLFDSTEGDTMIHCDVCSDWFHLGCVGVEVGKIYKLNKFHCPICSLVRKKSFVGMLTPEREAIVKERFAHRAANKDQLDAKKRRRRSVKDPLSPISDDSQVVKPTEEKRRRVSKSRDSLDGSDMNSQSSLATMPQLPSVANTIAAVAAATTSLPSFSEAFQHVTRQPSAPSESHLHHHHHRQPVPTVYQDASGRVAVSHHRSVPGSQTGHFPTHPAPSHQPPATWSSHPYPAMSMAPGGVQQPHSHMGQPPYGGMTTSGHSVPRHSQ</sequence>
<dbReference type="InterPro" id="IPR001965">
    <property type="entry name" value="Znf_PHD"/>
</dbReference>
<dbReference type="EMBL" id="JAAAJB010000082">
    <property type="protein sequence ID" value="KAG0267061.1"/>
    <property type="molecule type" value="Genomic_DNA"/>
</dbReference>
<dbReference type="SUPFAM" id="SSF57903">
    <property type="entry name" value="FYVE/PHD zinc finger"/>
    <property type="match status" value="3"/>
</dbReference>
<evidence type="ECO:0000256" key="13">
    <source>
        <dbReference type="PROSITE-ProRule" id="PRU00146"/>
    </source>
</evidence>
<comment type="caution">
    <text evidence="19">The sequence shown here is derived from an EMBL/GenBank/DDBJ whole genome shotgun (WGS) entry which is preliminary data.</text>
</comment>
<dbReference type="InterPro" id="IPR036431">
    <property type="entry name" value="ARID_dom_sf"/>
</dbReference>
<dbReference type="GO" id="GO:0003677">
    <property type="term" value="F:DNA binding"/>
    <property type="evidence" value="ECO:0007669"/>
    <property type="project" value="InterPro"/>
</dbReference>
<dbReference type="CDD" id="cd15545">
    <property type="entry name" value="PHD_BAZ2A_like"/>
    <property type="match status" value="1"/>
</dbReference>
<dbReference type="Pfam" id="PF02375">
    <property type="entry name" value="JmjN"/>
    <property type="match status" value="1"/>
</dbReference>
<feature type="region of interest" description="Disordered" evidence="14">
    <location>
        <begin position="1"/>
        <end position="43"/>
    </location>
</feature>
<dbReference type="InterPro" id="IPR004198">
    <property type="entry name" value="Znf_C5HC2"/>
</dbReference>
<dbReference type="EC" id="1.14.11.67" evidence="4"/>
<dbReference type="InterPro" id="IPR013637">
    <property type="entry name" value="Lys_sp_deMease-like_dom"/>
</dbReference>
<evidence type="ECO:0000256" key="4">
    <source>
        <dbReference type="ARBA" id="ARBA00012902"/>
    </source>
</evidence>
<protein>
    <recommendedName>
        <fullName evidence="4">[histone H3]-trimethyl-L-lysine(4) demethylase</fullName>
        <ecNumber evidence="4">1.14.11.67</ecNumber>
    </recommendedName>
</protein>
<dbReference type="PROSITE" id="PS01359">
    <property type="entry name" value="ZF_PHD_1"/>
    <property type="match status" value="3"/>
</dbReference>
<comment type="similarity">
    <text evidence="3">Belongs to the JARID1 histone demethylase family.</text>
</comment>
<dbReference type="Gene3D" id="3.30.40.10">
    <property type="entry name" value="Zinc/RING finger domain, C3HC4 (zinc finger)"/>
    <property type="match status" value="3"/>
</dbReference>
<dbReference type="SMART" id="SM00501">
    <property type="entry name" value="BRIGHT"/>
    <property type="match status" value="1"/>
</dbReference>
<evidence type="ECO:0000256" key="7">
    <source>
        <dbReference type="ARBA" id="ARBA00022771"/>
    </source>
</evidence>
<dbReference type="PANTHER" id="PTHR10694:SF33">
    <property type="entry name" value="LYSINE-SPECIFIC DEMETHYLASE 5"/>
    <property type="match status" value="1"/>
</dbReference>
<dbReference type="GO" id="GO:0000785">
    <property type="term" value="C:chromatin"/>
    <property type="evidence" value="ECO:0007669"/>
    <property type="project" value="TreeGrafter"/>
</dbReference>
<feature type="region of interest" description="Disordered" evidence="14">
    <location>
        <begin position="216"/>
        <end position="325"/>
    </location>
</feature>
<reference evidence="19" key="1">
    <citation type="journal article" date="2020" name="Fungal Divers.">
        <title>Resolving the Mortierellaceae phylogeny through synthesis of multi-gene phylogenetics and phylogenomics.</title>
        <authorList>
            <person name="Vandepol N."/>
            <person name="Liber J."/>
            <person name="Desiro A."/>
            <person name="Na H."/>
            <person name="Kennedy M."/>
            <person name="Barry K."/>
            <person name="Grigoriev I.V."/>
            <person name="Miller A.N."/>
            <person name="O'Donnell K."/>
            <person name="Stajich J.E."/>
            <person name="Bonito G."/>
        </authorList>
    </citation>
    <scope>NUCLEOTIDE SEQUENCE</scope>
    <source>
        <strain evidence="19">BC1065</strain>
    </source>
</reference>
<organism evidence="19 20">
    <name type="scientific">Actinomortierella ambigua</name>
    <dbReference type="NCBI Taxonomy" id="1343610"/>
    <lineage>
        <taxon>Eukaryota</taxon>
        <taxon>Fungi</taxon>
        <taxon>Fungi incertae sedis</taxon>
        <taxon>Mucoromycota</taxon>
        <taxon>Mortierellomycotina</taxon>
        <taxon>Mortierellomycetes</taxon>
        <taxon>Mortierellales</taxon>
        <taxon>Mortierellaceae</taxon>
        <taxon>Actinomortierella</taxon>
    </lineage>
</organism>
<keyword evidence="5" id="KW-0479">Metal-binding</keyword>
<evidence type="ECO:0000256" key="12">
    <source>
        <dbReference type="ARBA" id="ARBA00048734"/>
    </source>
</evidence>
<feature type="compositionally biased region" description="Basic and acidic residues" evidence="14">
    <location>
        <begin position="1492"/>
        <end position="1507"/>
    </location>
</feature>
<evidence type="ECO:0000256" key="2">
    <source>
        <dbReference type="ARBA" id="ARBA00004123"/>
    </source>
</evidence>
<feature type="region of interest" description="Disordered" evidence="14">
    <location>
        <begin position="1462"/>
        <end position="1521"/>
    </location>
</feature>
<keyword evidence="11" id="KW-0539">Nucleus</keyword>
<dbReference type="PROSITE" id="PS50016">
    <property type="entry name" value="ZF_PHD_2"/>
    <property type="match status" value="2"/>
</dbReference>
<dbReference type="GO" id="GO:0006355">
    <property type="term" value="P:regulation of DNA-templated transcription"/>
    <property type="evidence" value="ECO:0007669"/>
    <property type="project" value="TreeGrafter"/>
</dbReference>
<feature type="compositionally biased region" description="Low complexity" evidence="14">
    <location>
        <begin position="1133"/>
        <end position="1152"/>
    </location>
</feature>
<dbReference type="Gene3D" id="2.60.120.650">
    <property type="entry name" value="Cupin"/>
    <property type="match status" value="1"/>
</dbReference>
<dbReference type="InterPro" id="IPR019786">
    <property type="entry name" value="Zinc_finger_PHD-type_CS"/>
</dbReference>
<keyword evidence="20" id="KW-1185">Reference proteome</keyword>
<feature type="compositionally biased region" description="Low complexity" evidence="14">
    <location>
        <begin position="297"/>
        <end position="317"/>
    </location>
</feature>
<keyword evidence="9" id="KW-0560">Oxidoreductase</keyword>
<comment type="catalytic activity">
    <reaction evidence="12">
        <text>N(6),N(6),N(6)-trimethyl-L-lysyl(4)-[histone H3] + 3 2-oxoglutarate + 3 O2 = L-lysyl(4)-[histone H3] + 3 formaldehyde + 3 succinate + 3 CO2</text>
        <dbReference type="Rhea" id="RHEA:60208"/>
        <dbReference type="Rhea" id="RHEA-COMP:15537"/>
        <dbReference type="Rhea" id="RHEA-COMP:15547"/>
        <dbReference type="ChEBI" id="CHEBI:15379"/>
        <dbReference type="ChEBI" id="CHEBI:16526"/>
        <dbReference type="ChEBI" id="CHEBI:16810"/>
        <dbReference type="ChEBI" id="CHEBI:16842"/>
        <dbReference type="ChEBI" id="CHEBI:29969"/>
        <dbReference type="ChEBI" id="CHEBI:30031"/>
        <dbReference type="ChEBI" id="CHEBI:61961"/>
        <dbReference type="EC" id="1.14.11.67"/>
    </reaction>
</comment>
<comment type="cofactor">
    <cofactor evidence="1">
        <name>Fe(2+)</name>
        <dbReference type="ChEBI" id="CHEBI:29033"/>
    </cofactor>
</comment>
<evidence type="ECO:0000259" key="15">
    <source>
        <dbReference type="PROSITE" id="PS50016"/>
    </source>
</evidence>
<evidence type="ECO:0000256" key="11">
    <source>
        <dbReference type="ARBA" id="ARBA00023242"/>
    </source>
</evidence>
<dbReference type="PROSITE" id="PS51011">
    <property type="entry name" value="ARID"/>
    <property type="match status" value="1"/>
</dbReference>
<dbReference type="SMART" id="SM00558">
    <property type="entry name" value="JmjC"/>
    <property type="match status" value="1"/>
</dbReference>
<feature type="region of interest" description="Disordered" evidence="14">
    <location>
        <begin position="1586"/>
        <end position="1655"/>
    </location>
</feature>
<feature type="region of interest" description="Disordered" evidence="14">
    <location>
        <begin position="1116"/>
        <end position="1202"/>
    </location>
</feature>
<dbReference type="SUPFAM" id="SSF46774">
    <property type="entry name" value="ARID-like"/>
    <property type="match status" value="1"/>
</dbReference>
<dbReference type="PROSITE" id="PS51183">
    <property type="entry name" value="JMJN"/>
    <property type="match status" value="1"/>
</dbReference>
<evidence type="ECO:0000256" key="10">
    <source>
        <dbReference type="ARBA" id="ARBA00023004"/>
    </source>
</evidence>
<dbReference type="Pfam" id="PF01388">
    <property type="entry name" value="ARID"/>
    <property type="match status" value="1"/>
</dbReference>
<evidence type="ECO:0000256" key="14">
    <source>
        <dbReference type="SAM" id="MobiDB-lite"/>
    </source>
</evidence>
<dbReference type="Pfam" id="PF08429">
    <property type="entry name" value="PLU-1"/>
    <property type="match status" value="1"/>
</dbReference>
<feature type="domain" description="JmjC" evidence="18">
    <location>
        <begin position="466"/>
        <end position="632"/>
    </location>
</feature>
<dbReference type="FunFam" id="1.10.150.60:FF:000016">
    <property type="entry name" value="Putative Lysine-specific demethylase 5B"/>
    <property type="match status" value="1"/>
</dbReference>
<dbReference type="InterPro" id="IPR013083">
    <property type="entry name" value="Znf_RING/FYVE/PHD"/>
</dbReference>
<dbReference type="SMART" id="SM00545">
    <property type="entry name" value="JmjN"/>
    <property type="match status" value="1"/>
</dbReference>
<dbReference type="InterPro" id="IPR019787">
    <property type="entry name" value="Znf_PHD-finger"/>
</dbReference>
<evidence type="ECO:0000256" key="5">
    <source>
        <dbReference type="ARBA" id="ARBA00022723"/>
    </source>
</evidence>
<dbReference type="GO" id="GO:0005634">
    <property type="term" value="C:nucleus"/>
    <property type="evidence" value="ECO:0007669"/>
    <property type="project" value="UniProtKB-SubCell"/>
</dbReference>
<dbReference type="InterPro" id="IPR003347">
    <property type="entry name" value="JmjC_dom"/>
</dbReference>
<dbReference type="PROSITE" id="PS51184">
    <property type="entry name" value="JMJC"/>
    <property type="match status" value="1"/>
</dbReference>
<dbReference type="SUPFAM" id="SSF51197">
    <property type="entry name" value="Clavaminate synthase-like"/>
    <property type="match status" value="1"/>
</dbReference>
<dbReference type="InterPro" id="IPR003349">
    <property type="entry name" value="JmjN"/>
</dbReference>
<dbReference type="Pfam" id="PF00628">
    <property type="entry name" value="PHD"/>
    <property type="match status" value="2"/>
</dbReference>
<dbReference type="Pfam" id="PF02928">
    <property type="entry name" value="zf-C5HC2"/>
    <property type="match status" value="1"/>
</dbReference>
<dbReference type="Gene3D" id="1.10.150.60">
    <property type="entry name" value="ARID DNA-binding domain"/>
    <property type="match status" value="1"/>
</dbReference>
<dbReference type="InterPro" id="IPR048615">
    <property type="entry name" value="KDM5_C-hel"/>
</dbReference>
<feature type="domain" description="PHD-type" evidence="15">
    <location>
        <begin position="330"/>
        <end position="380"/>
    </location>
</feature>
<evidence type="ECO:0000259" key="16">
    <source>
        <dbReference type="PROSITE" id="PS51011"/>
    </source>
</evidence>
<dbReference type="Pfam" id="PF21323">
    <property type="entry name" value="KDM5_C-hel"/>
    <property type="match status" value="1"/>
</dbReference>
<dbReference type="PANTHER" id="PTHR10694">
    <property type="entry name" value="LYSINE-SPECIFIC DEMETHYLASE"/>
    <property type="match status" value="1"/>
</dbReference>
<evidence type="ECO:0000256" key="1">
    <source>
        <dbReference type="ARBA" id="ARBA00001954"/>
    </source>
</evidence>
<proteinExistence type="inferred from homology"/>
<feature type="domain" description="PHD-type" evidence="15">
    <location>
        <begin position="1210"/>
        <end position="1259"/>
    </location>
</feature>
<comment type="subcellular location">
    <subcellularLocation>
        <location evidence="2">Nucleus</location>
    </subcellularLocation>
</comment>
<feature type="domain" description="ARID" evidence="16">
    <location>
        <begin position="116"/>
        <end position="209"/>
    </location>
</feature>
<keyword evidence="7 13" id="KW-0863">Zinc-finger</keyword>
<evidence type="ECO:0000313" key="19">
    <source>
        <dbReference type="EMBL" id="KAG0267061.1"/>
    </source>
</evidence>
<dbReference type="InterPro" id="IPR001606">
    <property type="entry name" value="ARID_dom"/>
</dbReference>
<keyword evidence="10" id="KW-0408">Iron</keyword>
<keyword evidence="6" id="KW-0677">Repeat</keyword>
<feature type="compositionally biased region" description="Polar residues" evidence="14">
    <location>
        <begin position="1511"/>
        <end position="1520"/>
    </location>
</feature>
<evidence type="ECO:0000256" key="8">
    <source>
        <dbReference type="ARBA" id="ARBA00022833"/>
    </source>
</evidence>
<dbReference type="CDD" id="cd15518">
    <property type="entry name" value="PHD_Ecm5p_Lid2p_like"/>
    <property type="match status" value="1"/>
</dbReference>
<evidence type="ECO:0000259" key="17">
    <source>
        <dbReference type="PROSITE" id="PS51183"/>
    </source>
</evidence>
<accession>A0A9P6QIN4</accession>
<evidence type="ECO:0000256" key="3">
    <source>
        <dbReference type="ARBA" id="ARBA00006801"/>
    </source>
</evidence>
<keyword evidence="8" id="KW-0862">Zinc</keyword>
<dbReference type="Proteomes" id="UP000807716">
    <property type="component" value="Unassembled WGS sequence"/>
</dbReference>
<feature type="compositionally biased region" description="Low complexity" evidence="14">
    <location>
        <begin position="1191"/>
        <end position="1202"/>
    </location>
</feature>
<dbReference type="GO" id="GO:0034647">
    <property type="term" value="F:histone H3K4me/H3K4me2/H3K4me3 demethylase activity"/>
    <property type="evidence" value="ECO:0007669"/>
    <property type="project" value="UniProtKB-EC"/>
</dbReference>
<dbReference type="Pfam" id="PF02373">
    <property type="entry name" value="JmjC"/>
    <property type="match status" value="1"/>
</dbReference>
<feature type="domain" description="JmjN" evidence="17">
    <location>
        <begin position="51"/>
        <end position="92"/>
    </location>
</feature>
<evidence type="ECO:0000259" key="18">
    <source>
        <dbReference type="PROSITE" id="PS51184"/>
    </source>
</evidence>
<feature type="region of interest" description="Disordered" evidence="14">
    <location>
        <begin position="1548"/>
        <end position="1571"/>
    </location>
</feature>
<dbReference type="InterPro" id="IPR011011">
    <property type="entry name" value="Znf_FYVE_PHD"/>
</dbReference>
<evidence type="ECO:0000313" key="20">
    <source>
        <dbReference type="Proteomes" id="UP000807716"/>
    </source>
</evidence>
<feature type="compositionally biased region" description="Low complexity" evidence="14">
    <location>
        <begin position="239"/>
        <end position="274"/>
    </location>
</feature>
<dbReference type="GO" id="GO:0008270">
    <property type="term" value="F:zinc ion binding"/>
    <property type="evidence" value="ECO:0007669"/>
    <property type="project" value="UniProtKB-KW"/>
</dbReference>
<dbReference type="SMART" id="SM00249">
    <property type="entry name" value="PHD"/>
    <property type="match status" value="3"/>
</dbReference>
<gene>
    <name evidence="19" type="ORF">DFQ27_009208</name>
</gene>
<evidence type="ECO:0000256" key="9">
    <source>
        <dbReference type="ARBA" id="ARBA00023002"/>
    </source>
</evidence>
<dbReference type="SMART" id="SM01014">
    <property type="entry name" value="ARID"/>
    <property type="match status" value="1"/>
</dbReference>